<dbReference type="GO" id="GO:0005886">
    <property type="term" value="C:plasma membrane"/>
    <property type="evidence" value="ECO:0007669"/>
    <property type="project" value="UniProtKB-SubCell"/>
</dbReference>
<comment type="caution">
    <text evidence="3">The sequence shown here is derived from an EMBL/GenBank/DDBJ whole genome shotgun (WGS) entry which is preliminary data.</text>
</comment>
<dbReference type="InterPro" id="IPR003423">
    <property type="entry name" value="OMP_efflux"/>
</dbReference>
<reference evidence="3 4" key="1">
    <citation type="submission" date="2020-10" db="EMBL/GenBank/DDBJ databases">
        <title>Connecting structure to function with the recovery of over 1000 high-quality activated sludge metagenome-assembled genomes encoding full-length rRNA genes using long-read sequencing.</title>
        <authorList>
            <person name="Singleton C.M."/>
            <person name="Petriglieri F."/>
            <person name="Kristensen J.M."/>
            <person name="Kirkegaard R.H."/>
            <person name="Michaelsen T.Y."/>
            <person name="Andersen M.H."/>
            <person name="Karst S.M."/>
            <person name="Dueholm M.S."/>
            <person name="Nielsen P.H."/>
            <person name="Albertsen M."/>
        </authorList>
    </citation>
    <scope>NUCLEOTIDE SEQUENCE [LARGE SCALE GENOMIC DNA]</scope>
    <source>
        <strain evidence="3">Fred_18-Q3-R57-64_BAT3C.720</strain>
    </source>
</reference>
<name>A0A935TE70_9PROT</name>
<dbReference type="AlphaFoldDB" id="A0A935TE70"/>
<sequence>MLEPWQFFRSRRLPALVTVAALALVACQATPTAPPLLDLPAATASVAPDLEHWWTTFDDPTLTALIDEALAHNLDLQAAMVRVDLARSNVLLAQSYLYPSVNLGADASRNRMTLVGSQPLPERFNPTNNDYLAGLRASYELDLWGRYRQGASAARSELLATEYARQTVRTAVAAETARSYFGLLAADAELALLRETLKSRDETVALQFDLYQAGVIGDYDLQRAQAERAAVAANLAVAERAVGTYESALAAILGRSPRAVFDAKIDRDVTQLRLLGVPEVMSGLPSDLLERRPDVQQVEAQLAAASLRIDAARAQYFPSLSLTASYGSESTALADLFSGPALAWGIGASLLQPLIGLKAIEANVQAETARREAAVVSYVQTVQTAFRETRDALIANRTTRNSLAAQSERAQKLKTALELAELRYRAGYSGYIDVLDAQRQLLQAQTLQILAARDVRFALIDLARAMGGGWNYQAELMTR</sequence>
<keyword evidence="2" id="KW-0449">Lipoprotein</keyword>
<protein>
    <submittedName>
        <fullName evidence="3">Efflux transporter outer membrane subunit</fullName>
    </submittedName>
</protein>
<feature type="chain" id="PRO_5038166336" evidence="2">
    <location>
        <begin position="29"/>
        <end position="479"/>
    </location>
</feature>
<organism evidence="3 4">
    <name type="scientific">Candidatus Accumulibacter affinis</name>
    <dbReference type="NCBI Taxonomy" id="2954384"/>
    <lineage>
        <taxon>Bacteria</taxon>
        <taxon>Pseudomonadati</taxon>
        <taxon>Pseudomonadota</taxon>
        <taxon>Betaproteobacteria</taxon>
        <taxon>Candidatus Accumulibacter</taxon>
    </lineage>
</organism>
<dbReference type="InterPro" id="IPR010131">
    <property type="entry name" value="MdtP/NodT-like"/>
</dbReference>
<dbReference type="GO" id="GO:0015562">
    <property type="term" value="F:efflux transmembrane transporter activity"/>
    <property type="evidence" value="ECO:0007669"/>
    <property type="project" value="InterPro"/>
</dbReference>
<keyword evidence="2" id="KW-0472">Membrane</keyword>
<comment type="similarity">
    <text evidence="1 2">Belongs to the outer membrane factor (OMF) (TC 1.B.17) family.</text>
</comment>
<dbReference type="PANTHER" id="PTHR30203">
    <property type="entry name" value="OUTER MEMBRANE CATION EFFLUX PROTEIN"/>
    <property type="match status" value="1"/>
</dbReference>
<feature type="signal peptide" evidence="2">
    <location>
        <begin position="1"/>
        <end position="28"/>
    </location>
</feature>
<evidence type="ECO:0000256" key="1">
    <source>
        <dbReference type="ARBA" id="ARBA00007613"/>
    </source>
</evidence>
<dbReference type="Gene3D" id="1.20.1600.10">
    <property type="entry name" value="Outer membrane efflux proteins (OEP)"/>
    <property type="match status" value="1"/>
</dbReference>
<dbReference type="Gene3D" id="2.20.200.10">
    <property type="entry name" value="Outer membrane efflux proteins (OEP)"/>
    <property type="match status" value="1"/>
</dbReference>
<evidence type="ECO:0000256" key="2">
    <source>
        <dbReference type="RuleBase" id="RU362097"/>
    </source>
</evidence>
<dbReference type="EMBL" id="JADJOT010000001">
    <property type="protein sequence ID" value="MBK7952655.1"/>
    <property type="molecule type" value="Genomic_DNA"/>
</dbReference>
<dbReference type="Proteomes" id="UP000706151">
    <property type="component" value="Unassembled WGS sequence"/>
</dbReference>
<dbReference type="Pfam" id="PF02321">
    <property type="entry name" value="OEP"/>
    <property type="match status" value="2"/>
</dbReference>
<dbReference type="NCBIfam" id="TIGR01845">
    <property type="entry name" value="outer_NodT"/>
    <property type="match status" value="1"/>
</dbReference>
<comment type="subcellular location">
    <subcellularLocation>
        <location evidence="2">Cell membrane</location>
        <topology evidence="2">Lipid-anchor</topology>
    </subcellularLocation>
</comment>
<accession>A0A935TE70</accession>
<gene>
    <name evidence="3" type="ORF">IPK02_01070</name>
</gene>
<keyword evidence="2" id="KW-0732">Signal</keyword>
<evidence type="ECO:0000313" key="4">
    <source>
        <dbReference type="Proteomes" id="UP000706151"/>
    </source>
</evidence>
<proteinExistence type="inferred from homology"/>
<dbReference type="SUPFAM" id="SSF56954">
    <property type="entry name" value="Outer membrane efflux proteins (OEP)"/>
    <property type="match status" value="1"/>
</dbReference>
<keyword evidence="2" id="KW-0564">Palmitate</keyword>
<dbReference type="PANTHER" id="PTHR30203:SF30">
    <property type="entry name" value="OUTER MEMBRANE PROTEIN-RELATED"/>
    <property type="match status" value="1"/>
</dbReference>
<evidence type="ECO:0000313" key="3">
    <source>
        <dbReference type="EMBL" id="MBK7952655.1"/>
    </source>
</evidence>
<keyword evidence="2" id="KW-1134">Transmembrane beta strand</keyword>
<keyword evidence="2" id="KW-0812">Transmembrane</keyword>